<dbReference type="EMBL" id="LDOU01000005">
    <property type="protein sequence ID" value="KLV10883.1"/>
    <property type="molecule type" value="Genomic_DNA"/>
</dbReference>
<evidence type="ECO:0000259" key="5">
    <source>
        <dbReference type="PROSITE" id="PS50109"/>
    </source>
</evidence>
<dbReference type="STRING" id="320778.ABT57_05470"/>
<dbReference type="EC" id="2.7.13.3" evidence="2"/>
<dbReference type="SUPFAM" id="SSF55874">
    <property type="entry name" value="ATPase domain of HSP90 chaperone/DNA topoisomerase II/histidine kinase"/>
    <property type="match status" value="1"/>
</dbReference>
<keyword evidence="4" id="KW-0472">Membrane</keyword>
<dbReference type="PATRIC" id="fig|320778.3.peg.1184"/>
<feature type="transmembrane region" description="Helical" evidence="4">
    <location>
        <begin position="91"/>
        <end position="111"/>
    </location>
</feature>
<feature type="transmembrane region" description="Helical" evidence="4">
    <location>
        <begin position="251"/>
        <end position="271"/>
    </location>
</feature>
<dbReference type="PANTHER" id="PTHR43547">
    <property type="entry name" value="TWO-COMPONENT HISTIDINE KINASE"/>
    <property type="match status" value="1"/>
</dbReference>
<dbReference type="PANTHER" id="PTHR43547:SF2">
    <property type="entry name" value="HYBRID SIGNAL TRANSDUCTION HISTIDINE KINASE C"/>
    <property type="match status" value="1"/>
</dbReference>
<dbReference type="GO" id="GO:0000155">
    <property type="term" value="F:phosphorelay sensor kinase activity"/>
    <property type="evidence" value="ECO:0007669"/>
    <property type="project" value="InterPro"/>
</dbReference>
<evidence type="ECO:0000256" key="4">
    <source>
        <dbReference type="SAM" id="Phobius"/>
    </source>
</evidence>
<feature type="transmembrane region" description="Helical" evidence="4">
    <location>
        <begin position="185"/>
        <end position="203"/>
    </location>
</feature>
<keyword evidence="4" id="KW-1133">Transmembrane helix</keyword>
<dbReference type="AlphaFoldDB" id="A0A0J1HH08"/>
<sequence>MGYFVAATGFAALLLLLLTTYRQVNLQKSLLQLVCVSGAVWAGTTGLQLIYGYPLLFSLVTESLFNGILSLLLLGTIISAERLSEVIKHKLMILCGVIFLVATLEICRLLVPFLHQKVFFFAHLCQAIIGLWFIENLYRRSHRQELQAIKPICLGLGMIYGYNFALYADAFLTNVIAPSFWDGRGWIIATAIPLIVLTTRRLNRWASRVYVSRDVIYHSTLILVAGIYLLAMSIVSFFIKAAGVSWADTAQTIFFALSSLVLASLFLSSPLRRRLKVFIAKHFFANKYEYRQEWITFCASLEHHERSPYDNALAAMRGPFGCTAGLLASMKNGRLQAVSHDGCAAASPEATYLLEHLGLPAIEHDWIIDFEKLKAGYEVPPFSVEHDRLPAPAPFSVLVPVHSDGGFQGVFLLSRPTSTDTVDWEDRDLMHAIGSQLAVYLTMYEANQKLAESQQFDTFNRMSSFLVHDLKNVVAQLQLLSRNAARHKHNPEFIDDAFDTVESAVNRLNNVLSQLRSKRIDADSTQHIEIAPVIAQVCQTRSVQEPCPVFRDLTHEPIRLDANKERFENILNHLIQNAQDATDAQGQVDITLQVTGNHCQIDITDNGHGMSQDFIQHRLFKPFDTTKGNAGMGIGAYDAKNMIEQLGGHVTVQSAPEQGTRFVLAVPLSTRSPQKNPTILKE</sequence>
<protein>
    <recommendedName>
        <fullName evidence="2">histidine kinase</fullName>
        <ecNumber evidence="2">2.7.13.3</ecNumber>
    </recommendedName>
</protein>
<evidence type="ECO:0000256" key="1">
    <source>
        <dbReference type="ARBA" id="ARBA00000085"/>
    </source>
</evidence>
<keyword evidence="3" id="KW-0597">Phosphoprotein</keyword>
<gene>
    <name evidence="6" type="ORF">ABT57_05470</name>
</gene>
<dbReference type="CDD" id="cd00082">
    <property type="entry name" value="HisKA"/>
    <property type="match status" value="1"/>
</dbReference>
<name>A0A0J1HH08_9GAMM</name>
<proteinExistence type="predicted"/>
<dbReference type="Gene3D" id="3.30.565.10">
    <property type="entry name" value="Histidine kinase-like ATPase, C-terminal domain"/>
    <property type="match status" value="1"/>
</dbReference>
<dbReference type="PROSITE" id="PS50109">
    <property type="entry name" value="HIS_KIN"/>
    <property type="match status" value="1"/>
</dbReference>
<comment type="caution">
    <text evidence="6">The sequence shown here is derived from an EMBL/GenBank/DDBJ whole genome shotgun (WGS) entry which is preliminary data.</text>
</comment>
<feature type="transmembrane region" description="Helical" evidence="4">
    <location>
        <begin position="215"/>
        <end position="239"/>
    </location>
</feature>
<organism evidence="6 7">
    <name type="scientific">Photobacterium ganghwense</name>
    <dbReference type="NCBI Taxonomy" id="320778"/>
    <lineage>
        <taxon>Bacteria</taxon>
        <taxon>Pseudomonadati</taxon>
        <taxon>Pseudomonadota</taxon>
        <taxon>Gammaproteobacteria</taxon>
        <taxon>Vibrionales</taxon>
        <taxon>Vibrionaceae</taxon>
        <taxon>Photobacterium</taxon>
    </lineage>
</organism>
<feature type="transmembrane region" description="Helical" evidence="4">
    <location>
        <begin position="55"/>
        <end position="79"/>
    </location>
</feature>
<dbReference type="Proteomes" id="UP000035909">
    <property type="component" value="Unassembled WGS sequence"/>
</dbReference>
<evidence type="ECO:0000313" key="6">
    <source>
        <dbReference type="EMBL" id="KLV10883.1"/>
    </source>
</evidence>
<dbReference type="SMART" id="SM00387">
    <property type="entry name" value="HATPase_c"/>
    <property type="match status" value="1"/>
</dbReference>
<dbReference type="InterPro" id="IPR004358">
    <property type="entry name" value="Sig_transdc_His_kin-like_C"/>
</dbReference>
<evidence type="ECO:0000313" key="7">
    <source>
        <dbReference type="Proteomes" id="UP000035909"/>
    </source>
</evidence>
<evidence type="ECO:0000256" key="3">
    <source>
        <dbReference type="ARBA" id="ARBA00022553"/>
    </source>
</evidence>
<accession>A0A0J1HH08</accession>
<dbReference type="InterPro" id="IPR003661">
    <property type="entry name" value="HisK_dim/P_dom"/>
</dbReference>
<dbReference type="InterPro" id="IPR036890">
    <property type="entry name" value="HATPase_C_sf"/>
</dbReference>
<keyword evidence="4" id="KW-0812">Transmembrane</keyword>
<evidence type="ECO:0000256" key="2">
    <source>
        <dbReference type="ARBA" id="ARBA00012438"/>
    </source>
</evidence>
<comment type="catalytic activity">
    <reaction evidence="1">
        <text>ATP + protein L-histidine = ADP + protein N-phospho-L-histidine.</text>
        <dbReference type="EC" id="2.7.13.3"/>
    </reaction>
</comment>
<dbReference type="InterPro" id="IPR005467">
    <property type="entry name" value="His_kinase_dom"/>
</dbReference>
<feature type="transmembrane region" description="Helical" evidence="4">
    <location>
        <begin position="117"/>
        <end position="134"/>
    </location>
</feature>
<dbReference type="InterPro" id="IPR014265">
    <property type="entry name" value="XrtA/PrsK"/>
</dbReference>
<dbReference type="NCBIfam" id="TIGR02916">
    <property type="entry name" value="PEP_his_kin"/>
    <property type="match status" value="1"/>
</dbReference>
<feature type="transmembrane region" description="Helical" evidence="4">
    <location>
        <begin position="146"/>
        <end position="165"/>
    </location>
</feature>
<keyword evidence="7" id="KW-1185">Reference proteome</keyword>
<reference evidence="6 7" key="1">
    <citation type="submission" date="2015-05" db="EMBL/GenBank/DDBJ databases">
        <title>Photobacterium galathea sp. nov.</title>
        <authorList>
            <person name="Machado H."/>
            <person name="Gram L."/>
        </authorList>
    </citation>
    <scope>NUCLEOTIDE SEQUENCE [LARGE SCALE GENOMIC DNA]</scope>
    <source>
        <strain evidence="6 7">DSM 22954</strain>
    </source>
</reference>
<dbReference type="InterPro" id="IPR003594">
    <property type="entry name" value="HATPase_dom"/>
</dbReference>
<dbReference type="Pfam" id="PF02518">
    <property type="entry name" value="HATPase_c"/>
    <property type="match status" value="1"/>
</dbReference>
<feature type="domain" description="Histidine kinase" evidence="5">
    <location>
        <begin position="465"/>
        <end position="670"/>
    </location>
</feature>
<dbReference type="SUPFAM" id="SSF55781">
    <property type="entry name" value="GAF domain-like"/>
    <property type="match status" value="1"/>
</dbReference>
<dbReference type="PRINTS" id="PR00344">
    <property type="entry name" value="BCTRLSENSOR"/>
</dbReference>